<comment type="caution">
    <text evidence="1">The sequence shown here is derived from an EMBL/GenBank/DDBJ whole genome shotgun (WGS) entry which is preliminary data.</text>
</comment>
<dbReference type="EMBL" id="JADEXQ010000118">
    <property type="protein sequence ID" value="MBE9032677.1"/>
    <property type="molecule type" value="Genomic_DNA"/>
</dbReference>
<reference evidence="1" key="1">
    <citation type="submission" date="2020-10" db="EMBL/GenBank/DDBJ databases">
        <authorList>
            <person name="Castelo-Branco R."/>
            <person name="Eusebio N."/>
            <person name="Adriana R."/>
            <person name="Vieira A."/>
            <person name="Brugerolle De Fraissinette N."/>
            <person name="Rezende De Castro R."/>
            <person name="Schneider M.P."/>
            <person name="Vasconcelos V."/>
            <person name="Leao P.N."/>
        </authorList>
    </citation>
    <scope>NUCLEOTIDE SEQUENCE</scope>
    <source>
        <strain evidence="1">LEGE 11480</strain>
    </source>
</reference>
<name>A0A928VUB3_9CYAN</name>
<proteinExistence type="predicted"/>
<dbReference type="AlphaFoldDB" id="A0A928VUB3"/>
<protein>
    <submittedName>
        <fullName evidence="1">Uncharacterized protein</fullName>
    </submittedName>
</protein>
<dbReference type="RefSeq" id="WP_264327495.1">
    <property type="nucleotide sequence ID" value="NZ_JADEXQ010000118.1"/>
</dbReference>
<accession>A0A928VUB3</accession>
<gene>
    <name evidence="1" type="ORF">IQ266_23350</name>
</gene>
<evidence type="ECO:0000313" key="2">
    <source>
        <dbReference type="Proteomes" id="UP000625316"/>
    </source>
</evidence>
<dbReference type="Proteomes" id="UP000625316">
    <property type="component" value="Unassembled WGS sequence"/>
</dbReference>
<organism evidence="1 2">
    <name type="scientific">Romeriopsis navalis LEGE 11480</name>
    <dbReference type="NCBI Taxonomy" id="2777977"/>
    <lineage>
        <taxon>Bacteria</taxon>
        <taxon>Bacillati</taxon>
        <taxon>Cyanobacteriota</taxon>
        <taxon>Cyanophyceae</taxon>
        <taxon>Leptolyngbyales</taxon>
        <taxon>Leptolyngbyaceae</taxon>
        <taxon>Romeriopsis</taxon>
        <taxon>Romeriopsis navalis</taxon>
    </lineage>
</organism>
<sequence>MSSPQEKPDFAEVDSIEKAIVLADQDILHKIFLLPLEFGGKDEPANSIYVPSGVPEVQAHIINSLIDFLDKGLINKLKVGIDHKGDSKVPSRIRIRAWHTEKEGGGFYPNIDIW</sequence>
<keyword evidence="2" id="KW-1185">Reference proteome</keyword>
<evidence type="ECO:0000313" key="1">
    <source>
        <dbReference type="EMBL" id="MBE9032677.1"/>
    </source>
</evidence>